<dbReference type="EMBL" id="MFKH01000016">
    <property type="protein sequence ID" value="OGG36800.1"/>
    <property type="molecule type" value="Genomic_DNA"/>
</dbReference>
<dbReference type="GO" id="GO:0004824">
    <property type="term" value="F:lysine-tRNA ligase activity"/>
    <property type="evidence" value="ECO:0007669"/>
    <property type="project" value="UniProtKB-UniRule"/>
</dbReference>
<dbReference type="InterPro" id="IPR018149">
    <property type="entry name" value="Lys-tRNA-synth_II_C"/>
</dbReference>
<proteinExistence type="inferred from homology"/>
<dbReference type="PANTHER" id="PTHR42918">
    <property type="entry name" value="LYSYL-TRNA SYNTHETASE"/>
    <property type="match status" value="1"/>
</dbReference>
<dbReference type="SUPFAM" id="SSF55681">
    <property type="entry name" value="Class II aaRS and biotin synthetases"/>
    <property type="match status" value="1"/>
</dbReference>
<keyword evidence="7" id="KW-0648">Protein biosynthesis</keyword>
<dbReference type="InterPro" id="IPR006195">
    <property type="entry name" value="aa-tRNA-synth_II"/>
</dbReference>
<dbReference type="GO" id="GO:0005829">
    <property type="term" value="C:cytosol"/>
    <property type="evidence" value="ECO:0007669"/>
    <property type="project" value="TreeGrafter"/>
</dbReference>
<dbReference type="Pfam" id="PF01336">
    <property type="entry name" value="tRNA_anti-codon"/>
    <property type="match status" value="1"/>
</dbReference>
<dbReference type="Gene3D" id="2.40.50.140">
    <property type="entry name" value="Nucleic acid-binding proteins"/>
    <property type="match status" value="1"/>
</dbReference>
<evidence type="ECO:0000256" key="1">
    <source>
        <dbReference type="ARBA" id="ARBA00022598"/>
    </source>
</evidence>
<dbReference type="SUPFAM" id="SSF50249">
    <property type="entry name" value="Nucleic acid-binding proteins"/>
    <property type="match status" value="1"/>
</dbReference>
<organism evidence="10 11">
    <name type="scientific">Candidatus Jorgensenbacteria bacterium GWA1_54_12</name>
    <dbReference type="NCBI Taxonomy" id="1798468"/>
    <lineage>
        <taxon>Bacteria</taxon>
        <taxon>Candidatus Joergenseniibacteriota</taxon>
    </lineage>
</organism>
<dbReference type="GO" id="GO:0005524">
    <property type="term" value="F:ATP binding"/>
    <property type="evidence" value="ECO:0007669"/>
    <property type="project" value="UniProtKB-UniRule"/>
</dbReference>
<evidence type="ECO:0000256" key="5">
    <source>
        <dbReference type="ARBA" id="ARBA00023146"/>
    </source>
</evidence>
<gene>
    <name evidence="7" type="primary">lysS</name>
    <name evidence="10" type="ORF">A2110_01185</name>
</gene>
<dbReference type="PROSITE" id="PS50862">
    <property type="entry name" value="AA_TRNA_LIGASE_II"/>
    <property type="match status" value="1"/>
</dbReference>
<dbReference type="AlphaFoldDB" id="A0A1F6BIR8"/>
<evidence type="ECO:0000256" key="4">
    <source>
        <dbReference type="ARBA" id="ARBA00022840"/>
    </source>
</evidence>
<dbReference type="Gene3D" id="3.30.930.10">
    <property type="entry name" value="Bira Bifunctional Protein, Domain 2"/>
    <property type="match status" value="1"/>
</dbReference>
<evidence type="ECO:0000256" key="6">
    <source>
        <dbReference type="ARBA" id="ARBA00048573"/>
    </source>
</evidence>
<dbReference type="NCBIfam" id="NF001756">
    <property type="entry name" value="PRK00484.1"/>
    <property type="match status" value="1"/>
</dbReference>
<keyword evidence="2 7" id="KW-0479">Metal-binding</keyword>
<feature type="binding site" evidence="7">
    <location>
        <position position="398"/>
    </location>
    <ligand>
        <name>Mg(2+)</name>
        <dbReference type="ChEBI" id="CHEBI:18420"/>
        <label>2</label>
    </ligand>
</feature>
<comment type="similarity">
    <text evidence="7">Belongs to the class-II aminoacyl-tRNA synthetase family.</text>
</comment>
<dbReference type="GO" id="GO:0006430">
    <property type="term" value="P:lysyl-tRNA aminoacylation"/>
    <property type="evidence" value="ECO:0007669"/>
    <property type="project" value="UniProtKB-UniRule"/>
</dbReference>
<keyword evidence="1 7" id="KW-0436">Ligase</keyword>
<dbReference type="HAMAP" id="MF_00252">
    <property type="entry name" value="Lys_tRNA_synth_class2"/>
    <property type="match status" value="1"/>
</dbReference>
<dbReference type="PRINTS" id="PR00982">
    <property type="entry name" value="TRNASYNTHLYS"/>
</dbReference>
<dbReference type="PANTHER" id="PTHR42918:SF15">
    <property type="entry name" value="LYSINE--TRNA LIGASE, CHLOROPLASTIC_MITOCHONDRIAL"/>
    <property type="match status" value="1"/>
</dbReference>
<keyword evidence="5 7" id="KW-0030">Aminoacyl-tRNA synthetase</keyword>
<dbReference type="Proteomes" id="UP000176273">
    <property type="component" value="Unassembled WGS sequence"/>
</dbReference>
<dbReference type="Pfam" id="PF00152">
    <property type="entry name" value="tRNA-synt_2"/>
    <property type="match status" value="1"/>
</dbReference>
<dbReference type="InterPro" id="IPR002313">
    <property type="entry name" value="Lys-tRNA-ligase_II"/>
</dbReference>
<evidence type="ECO:0000313" key="11">
    <source>
        <dbReference type="Proteomes" id="UP000176273"/>
    </source>
</evidence>
<evidence type="ECO:0000256" key="7">
    <source>
        <dbReference type="HAMAP-Rule" id="MF_00252"/>
    </source>
</evidence>
<comment type="cofactor">
    <cofactor evidence="7 8">
        <name>Mg(2+)</name>
        <dbReference type="ChEBI" id="CHEBI:18420"/>
    </cofactor>
    <text evidence="7 8">Binds 3 Mg(2+) ions per subunit.</text>
</comment>
<comment type="subcellular location">
    <subcellularLocation>
        <location evidence="7">Cytoplasm</location>
    </subcellularLocation>
</comment>
<feature type="binding site" evidence="7">
    <location>
        <position position="398"/>
    </location>
    <ligand>
        <name>Mg(2+)</name>
        <dbReference type="ChEBI" id="CHEBI:18420"/>
        <label>1</label>
    </ligand>
</feature>
<reference evidence="10 11" key="1">
    <citation type="journal article" date="2016" name="Nat. Commun.">
        <title>Thousands of microbial genomes shed light on interconnected biogeochemical processes in an aquifer system.</title>
        <authorList>
            <person name="Anantharaman K."/>
            <person name="Brown C.T."/>
            <person name="Hug L.A."/>
            <person name="Sharon I."/>
            <person name="Castelle C.J."/>
            <person name="Probst A.J."/>
            <person name="Thomas B.C."/>
            <person name="Singh A."/>
            <person name="Wilkins M.J."/>
            <person name="Karaoz U."/>
            <person name="Brodie E.L."/>
            <person name="Williams K.H."/>
            <person name="Hubbard S.S."/>
            <person name="Banfield J.F."/>
        </authorList>
    </citation>
    <scope>NUCLEOTIDE SEQUENCE [LARGE SCALE GENOMIC DNA]</scope>
</reference>
<keyword evidence="3 7" id="KW-0547">Nucleotide-binding</keyword>
<dbReference type="NCBIfam" id="TIGR00499">
    <property type="entry name" value="lysS_bact"/>
    <property type="match status" value="1"/>
</dbReference>
<dbReference type="InterPro" id="IPR004364">
    <property type="entry name" value="Aa-tRNA-synt_II"/>
</dbReference>
<name>A0A1F6BIR8_9BACT</name>
<evidence type="ECO:0000256" key="3">
    <source>
        <dbReference type="ARBA" id="ARBA00022741"/>
    </source>
</evidence>
<evidence type="ECO:0000256" key="2">
    <source>
        <dbReference type="ARBA" id="ARBA00022723"/>
    </source>
</evidence>
<evidence type="ECO:0000313" key="10">
    <source>
        <dbReference type="EMBL" id="OGG36800.1"/>
    </source>
</evidence>
<keyword evidence="7 8" id="KW-0460">Magnesium</keyword>
<keyword evidence="7" id="KW-0963">Cytoplasm</keyword>
<sequence>MREDLASERRKKLLKYGESAPPYPARVRRSAPIETLVSSFRRLGKKSVAVTGRVWSVRDQGKIWFLDVKDETGVIQVILSKGDTAEFELLSETLDRGDFIEAQGKALTTKRGEKSIAAQHARIIAKALRPLPTEWYGLEDVETRLRKRYLDVLFNPEVKELLLKKAVFWDAARSFLKKAEFTELEMPVLEAVPGGAEAEPFITHYRALDEDLYMRISLELPLKKMLVGGFEKIFEIGKIFRNEGIDAEHLQDYTQMECYAAYWDYNDMMRFTEKLVKQMIRKTFGTLKMKTRNHTISWSEPFARIEYADIFEKETGLNPLSATEAQLREKARALGVAVESHYGKGRLIDLVYKKAVRGKLVKPCFLINPPVEVEPLAKRMEEDPRRVERFQIVAAGTEMGKGFSELNDPIDQRERFEEQMRLRAKGDREAQQIDEEFLTAMEYGMPPAAGFGMSERLFAVLAGVPVRETVAFPLMKKAKN</sequence>
<dbReference type="InterPro" id="IPR045864">
    <property type="entry name" value="aa-tRNA-synth_II/BPL/LPL"/>
</dbReference>
<dbReference type="InterPro" id="IPR004365">
    <property type="entry name" value="NA-bd_OB_tRNA"/>
</dbReference>
<evidence type="ECO:0000259" key="9">
    <source>
        <dbReference type="PROSITE" id="PS50862"/>
    </source>
</evidence>
<comment type="caution">
    <text evidence="7">Lacks conserved residue(s) required for the propagation of feature annotation.</text>
</comment>
<dbReference type="GO" id="GO:0000287">
    <property type="term" value="F:magnesium ion binding"/>
    <property type="evidence" value="ECO:0007669"/>
    <property type="project" value="UniProtKB-UniRule"/>
</dbReference>
<comment type="subunit">
    <text evidence="7">Homodimer.</text>
</comment>
<dbReference type="EC" id="6.1.1.6" evidence="7"/>
<comment type="catalytic activity">
    <reaction evidence="6 7 8">
        <text>tRNA(Lys) + L-lysine + ATP = L-lysyl-tRNA(Lys) + AMP + diphosphate</text>
        <dbReference type="Rhea" id="RHEA:20792"/>
        <dbReference type="Rhea" id="RHEA-COMP:9696"/>
        <dbReference type="Rhea" id="RHEA-COMP:9697"/>
        <dbReference type="ChEBI" id="CHEBI:30616"/>
        <dbReference type="ChEBI" id="CHEBI:32551"/>
        <dbReference type="ChEBI" id="CHEBI:33019"/>
        <dbReference type="ChEBI" id="CHEBI:78442"/>
        <dbReference type="ChEBI" id="CHEBI:78529"/>
        <dbReference type="ChEBI" id="CHEBI:456215"/>
        <dbReference type="EC" id="6.1.1.6"/>
    </reaction>
</comment>
<evidence type="ECO:0000256" key="8">
    <source>
        <dbReference type="RuleBase" id="RU000336"/>
    </source>
</evidence>
<protein>
    <recommendedName>
        <fullName evidence="7">Lysine--tRNA ligase</fullName>
        <ecNumber evidence="7">6.1.1.6</ecNumber>
    </recommendedName>
    <alternativeName>
        <fullName evidence="7">Lysyl-tRNA synthetase</fullName>
        <shortName evidence="7">LysRS</shortName>
    </alternativeName>
</protein>
<feature type="domain" description="Aminoacyl-transfer RNA synthetases class-II family profile" evidence="9">
    <location>
        <begin position="171"/>
        <end position="473"/>
    </location>
</feature>
<keyword evidence="4 7" id="KW-0067">ATP-binding</keyword>
<comment type="caution">
    <text evidence="10">The sequence shown here is derived from an EMBL/GenBank/DDBJ whole genome shotgun (WGS) entry which is preliminary data.</text>
</comment>
<dbReference type="InterPro" id="IPR044136">
    <property type="entry name" value="Lys-tRNA-ligase_II_N"/>
</dbReference>
<dbReference type="STRING" id="1798468.A2110_01185"/>
<dbReference type="CDD" id="cd04322">
    <property type="entry name" value="LysRS_N"/>
    <property type="match status" value="1"/>
</dbReference>
<dbReference type="InterPro" id="IPR012340">
    <property type="entry name" value="NA-bd_OB-fold"/>
</dbReference>
<dbReference type="GO" id="GO:0000049">
    <property type="term" value="F:tRNA binding"/>
    <property type="evidence" value="ECO:0007669"/>
    <property type="project" value="TreeGrafter"/>
</dbReference>
<accession>A0A1F6BIR8</accession>